<name>A0A853C0E7_9ACTN</name>
<dbReference type="InterPro" id="IPR021903">
    <property type="entry name" value="DUF3515"/>
</dbReference>
<gene>
    <name evidence="1" type="ORF">HNR19_001432</name>
</gene>
<dbReference type="PROSITE" id="PS51257">
    <property type="entry name" value="PROKAR_LIPOPROTEIN"/>
    <property type="match status" value="1"/>
</dbReference>
<evidence type="ECO:0008006" key="3">
    <source>
        <dbReference type="Google" id="ProtNLM"/>
    </source>
</evidence>
<evidence type="ECO:0000313" key="2">
    <source>
        <dbReference type="Proteomes" id="UP000530424"/>
    </source>
</evidence>
<dbReference type="EMBL" id="JACCFP010000001">
    <property type="protein sequence ID" value="NYJ00734.1"/>
    <property type="molecule type" value="Genomic_DNA"/>
</dbReference>
<keyword evidence="2" id="KW-1185">Reference proteome</keyword>
<dbReference type="Proteomes" id="UP000530424">
    <property type="component" value="Unassembled WGS sequence"/>
</dbReference>
<evidence type="ECO:0000313" key="1">
    <source>
        <dbReference type="EMBL" id="NYJ00734.1"/>
    </source>
</evidence>
<comment type="caution">
    <text evidence="1">The sequence shown here is derived from an EMBL/GenBank/DDBJ whole genome shotgun (WGS) entry which is preliminary data.</text>
</comment>
<organism evidence="1 2">
    <name type="scientific">Nocardioides thalensis</name>
    <dbReference type="NCBI Taxonomy" id="1914755"/>
    <lineage>
        <taxon>Bacteria</taxon>
        <taxon>Bacillati</taxon>
        <taxon>Actinomycetota</taxon>
        <taxon>Actinomycetes</taxon>
        <taxon>Propionibacteriales</taxon>
        <taxon>Nocardioidaceae</taxon>
        <taxon>Nocardioides</taxon>
    </lineage>
</organism>
<protein>
    <recommendedName>
        <fullName evidence="3">DUF3515 domain-containing protein</fullName>
    </recommendedName>
</protein>
<accession>A0A853C0E7</accession>
<dbReference type="Pfam" id="PF12028">
    <property type="entry name" value="DUF3515"/>
    <property type="match status" value="1"/>
</dbReference>
<dbReference type="RefSeq" id="WP_179667282.1">
    <property type="nucleotide sequence ID" value="NZ_JACCFP010000001.1"/>
</dbReference>
<reference evidence="1 2" key="1">
    <citation type="submission" date="2020-07" db="EMBL/GenBank/DDBJ databases">
        <title>Sequencing the genomes of 1000 actinobacteria strains.</title>
        <authorList>
            <person name="Klenk H.-P."/>
        </authorList>
    </citation>
    <scope>NUCLEOTIDE SEQUENCE [LARGE SCALE GENOMIC DNA]</scope>
    <source>
        <strain evidence="1 2">DSM 103833</strain>
    </source>
</reference>
<dbReference type="AlphaFoldDB" id="A0A853C0E7"/>
<sequence>MGRAAERSERSERSCAGALVALLLVLLTACGNPPQINSPDLSEADAEACAEFVDALPETLSGLDRVEVEPADAPGAAYGDPAIVITCGVGEPAGFAKGAPCESVAGIDWFVPAETYGDEPVDVVMTSAWSRPRVRVEIPDDHWPEATAAATGVLSPIVKETLESVGRCDF</sequence>
<proteinExistence type="predicted"/>